<evidence type="ECO:0000313" key="4">
    <source>
        <dbReference type="EMBL" id="NVZ07665.1"/>
    </source>
</evidence>
<comment type="caution">
    <text evidence="4">The sequence shown here is derived from an EMBL/GenBank/DDBJ whole genome shotgun (WGS) entry which is preliminary data.</text>
</comment>
<dbReference type="InterPro" id="IPR019262">
    <property type="entry name" value="DUF2272"/>
</dbReference>
<evidence type="ECO:0000259" key="3">
    <source>
        <dbReference type="Pfam" id="PF10030"/>
    </source>
</evidence>
<protein>
    <submittedName>
        <fullName evidence="4">DUF2272 domain-containing protein</fullName>
    </submittedName>
</protein>
<dbReference type="EMBL" id="JABZEO010000001">
    <property type="protein sequence ID" value="NVZ07665.1"/>
    <property type="molecule type" value="Genomic_DNA"/>
</dbReference>
<feature type="chain" id="PRO_5032660717" evidence="2">
    <location>
        <begin position="43"/>
        <end position="277"/>
    </location>
</feature>
<sequence>MRPSQTEPRPQRRPTNTVPATRAAHRALFLSLSLSLMLASCATPPESLGPDGRTGTWIGQPIGAPPAPNPALKRAIIARAEQEWAYFGRQEVVFKGTVESIPLVGDWEDDGPRQSSRVNTYWRAVGESRLTGMDCRQPWSAAFIGWIMRHAGVPEHQFRPSIAHWSYLADLIASADRPGRYFVPRRLQDYSPEPGDLICAYRAPSRVAMIDGYVRAGALTGVRAHCDLVTGKQGRTLEVIGGNVRNSVSKVRLELDGRGRLQPFPRRPWFLIMQNRL</sequence>
<evidence type="ECO:0000313" key="5">
    <source>
        <dbReference type="Proteomes" id="UP000592294"/>
    </source>
</evidence>
<name>A0A850R4C9_9GAMM</name>
<feature type="region of interest" description="Disordered" evidence="1">
    <location>
        <begin position="1"/>
        <end position="20"/>
    </location>
</feature>
<dbReference type="Proteomes" id="UP000592294">
    <property type="component" value="Unassembled WGS sequence"/>
</dbReference>
<reference evidence="4 5" key="1">
    <citation type="submission" date="2020-06" db="EMBL/GenBank/DDBJ databases">
        <title>Whole-genome sequence of Allochromatium humboldtianum DSM 21881, type strain.</title>
        <authorList>
            <person name="Kyndt J.A."/>
            <person name="Meyer T.E."/>
        </authorList>
    </citation>
    <scope>NUCLEOTIDE SEQUENCE [LARGE SCALE GENOMIC DNA]</scope>
    <source>
        <strain evidence="4 5">DSM 21881</strain>
    </source>
</reference>
<dbReference type="Pfam" id="PF10030">
    <property type="entry name" value="DUF2272"/>
    <property type="match status" value="1"/>
</dbReference>
<gene>
    <name evidence="4" type="ORF">HW932_00130</name>
</gene>
<feature type="domain" description="DUF2272" evidence="3">
    <location>
        <begin position="131"/>
        <end position="273"/>
    </location>
</feature>
<dbReference type="AlphaFoldDB" id="A0A850R4C9"/>
<keyword evidence="2" id="KW-0732">Signal</keyword>
<accession>A0A850R4C9</accession>
<evidence type="ECO:0000256" key="1">
    <source>
        <dbReference type="SAM" id="MobiDB-lite"/>
    </source>
</evidence>
<feature type="compositionally biased region" description="Polar residues" evidence="1">
    <location>
        <begin position="1"/>
        <end position="19"/>
    </location>
</feature>
<proteinExistence type="predicted"/>
<keyword evidence="5" id="KW-1185">Reference proteome</keyword>
<evidence type="ECO:0000256" key="2">
    <source>
        <dbReference type="SAM" id="SignalP"/>
    </source>
</evidence>
<organism evidence="4 5">
    <name type="scientific">Allochromatium humboldtianum</name>
    <dbReference type="NCBI Taxonomy" id="504901"/>
    <lineage>
        <taxon>Bacteria</taxon>
        <taxon>Pseudomonadati</taxon>
        <taxon>Pseudomonadota</taxon>
        <taxon>Gammaproteobacteria</taxon>
        <taxon>Chromatiales</taxon>
        <taxon>Chromatiaceae</taxon>
        <taxon>Allochromatium</taxon>
    </lineage>
</organism>
<feature type="signal peptide" evidence="2">
    <location>
        <begin position="1"/>
        <end position="42"/>
    </location>
</feature>
<dbReference type="RefSeq" id="WP_176974477.1">
    <property type="nucleotide sequence ID" value="NZ_JABZEO010000001.1"/>
</dbReference>